<keyword evidence="3" id="KW-0378">Hydrolase</keyword>
<evidence type="ECO:0000256" key="7">
    <source>
        <dbReference type="SAM" id="MobiDB-lite"/>
    </source>
</evidence>
<dbReference type="PANTHER" id="PTHR10819">
    <property type="entry name" value="PHOSPHOTRIESTERASE-RELATED"/>
    <property type="match status" value="1"/>
</dbReference>
<proteinExistence type="inferred from homology"/>
<feature type="binding site" evidence="5">
    <location>
        <position position="26"/>
    </location>
    <ligand>
        <name>a divalent metal cation</name>
        <dbReference type="ChEBI" id="CHEBI:60240"/>
        <label>1</label>
    </ligand>
</feature>
<dbReference type="Proteomes" id="UP001549921">
    <property type="component" value="Unassembled WGS sequence"/>
</dbReference>
<evidence type="ECO:0000256" key="3">
    <source>
        <dbReference type="ARBA" id="ARBA00022801"/>
    </source>
</evidence>
<evidence type="ECO:0000256" key="6">
    <source>
        <dbReference type="PROSITE-ProRule" id="PRU00679"/>
    </source>
</evidence>
<evidence type="ECO:0000313" key="9">
    <source>
        <dbReference type="Proteomes" id="UP001549921"/>
    </source>
</evidence>
<dbReference type="GO" id="GO:0046872">
    <property type="term" value="F:metal ion binding"/>
    <property type="evidence" value="ECO:0007669"/>
    <property type="project" value="UniProtKB-KW"/>
</dbReference>
<dbReference type="PROSITE" id="PS51347">
    <property type="entry name" value="PHOSPHOTRIESTERASE_2"/>
    <property type="match status" value="1"/>
</dbReference>
<dbReference type="Gene3D" id="3.20.20.140">
    <property type="entry name" value="Metal-dependent hydrolases"/>
    <property type="match status" value="1"/>
</dbReference>
<comment type="caution">
    <text evidence="6">Lacks conserved residue(s) required for the propagation of feature annotation.</text>
</comment>
<dbReference type="GO" id="GO:0016787">
    <property type="term" value="F:hydrolase activity"/>
    <property type="evidence" value="ECO:0007669"/>
    <property type="project" value="UniProtKB-KW"/>
</dbReference>
<dbReference type="EMBL" id="JBEDNZ010000016">
    <property type="protein sequence ID" value="KAL0822239.1"/>
    <property type="molecule type" value="Genomic_DNA"/>
</dbReference>
<evidence type="ECO:0000256" key="4">
    <source>
        <dbReference type="ARBA" id="ARBA00029607"/>
    </source>
</evidence>
<feature type="binding site" evidence="5">
    <location>
        <position position="24"/>
    </location>
    <ligand>
        <name>a divalent metal cation</name>
        <dbReference type="ChEBI" id="CHEBI:60240"/>
        <label>1</label>
    </ligand>
</feature>
<reference evidence="8 9" key="1">
    <citation type="submission" date="2024-06" db="EMBL/GenBank/DDBJ databases">
        <title>A chromosome-level genome assembly of beet webworm, Loxostege sticticalis.</title>
        <authorList>
            <person name="Zhang Y."/>
        </authorList>
    </citation>
    <scope>NUCLEOTIDE SEQUENCE [LARGE SCALE GENOMIC DNA]</scope>
    <source>
        <strain evidence="8">AQ028</strain>
        <tissue evidence="8">Male pupae</tissue>
    </source>
</reference>
<feature type="binding site" evidence="5">
    <location>
        <position position="177"/>
    </location>
    <ligand>
        <name>a divalent metal cation</name>
        <dbReference type="ChEBI" id="CHEBI:60240"/>
        <label>1</label>
    </ligand>
</feature>
<evidence type="ECO:0000256" key="1">
    <source>
        <dbReference type="ARBA" id="ARBA00020475"/>
    </source>
</evidence>
<dbReference type="InterPro" id="IPR032466">
    <property type="entry name" value="Metal_Hydrolase"/>
</dbReference>
<name>A0ABD0ST98_LOXSC</name>
<comment type="caution">
    <text evidence="8">The sequence shown here is derived from an EMBL/GenBank/DDBJ whole genome shotgun (WGS) entry which is preliminary data.</text>
</comment>
<feature type="region of interest" description="Disordered" evidence="7">
    <location>
        <begin position="1"/>
        <end position="21"/>
    </location>
</feature>
<dbReference type="InterPro" id="IPR001559">
    <property type="entry name" value="Phosphotriesterase"/>
</dbReference>
<evidence type="ECO:0000256" key="2">
    <source>
        <dbReference type="ARBA" id="ARBA00022723"/>
    </source>
</evidence>
<gene>
    <name evidence="8" type="ORF">ABMA28_004366</name>
</gene>
<accession>A0ABD0ST98</accession>
<protein>
    <recommendedName>
        <fullName evidence="1">Phosphotriesterase-related protein</fullName>
    </recommendedName>
    <alternativeName>
        <fullName evidence="4">Parathion hydrolase-related protein</fullName>
    </alternativeName>
</protein>
<comment type="similarity">
    <text evidence="6">Belongs to the metallo-dependent hydrolases superfamily. Phosphotriesterase family.</text>
</comment>
<dbReference type="PANTHER" id="PTHR10819:SF3">
    <property type="entry name" value="PHOSPHOTRIESTERASE-RELATED PROTEIN"/>
    <property type="match status" value="1"/>
</dbReference>
<feature type="binding site" evidence="5">
    <location>
        <position position="306"/>
    </location>
    <ligand>
        <name>a divalent metal cation</name>
        <dbReference type="ChEBI" id="CHEBI:60240"/>
        <label>1</label>
    </ligand>
</feature>
<dbReference type="Pfam" id="PF02126">
    <property type="entry name" value="PTE"/>
    <property type="match status" value="1"/>
</dbReference>
<comment type="cofactor">
    <cofactor evidence="5">
        <name>a divalent metal cation</name>
        <dbReference type="ChEBI" id="CHEBI:60240"/>
    </cofactor>
    <text evidence="5">Binds 2 divalent metal cations per subunit.</text>
</comment>
<dbReference type="InterPro" id="IPR017947">
    <property type="entry name" value="AryldialkylPase_Zn-BS"/>
</dbReference>
<dbReference type="SUPFAM" id="SSF51556">
    <property type="entry name" value="Metallo-dependent hydrolases"/>
    <property type="match status" value="1"/>
</dbReference>
<feature type="binding site" evidence="5">
    <location>
        <position position="209"/>
    </location>
    <ligand>
        <name>a divalent metal cation</name>
        <dbReference type="ChEBI" id="CHEBI:60240"/>
        <label>2</label>
    </ligand>
</feature>
<keyword evidence="2 5" id="KW-0479">Metal-binding</keyword>
<dbReference type="AlphaFoldDB" id="A0ABD0ST98"/>
<organism evidence="8 9">
    <name type="scientific">Loxostege sticticalis</name>
    <name type="common">Beet webworm moth</name>
    <dbReference type="NCBI Taxonomy" id="481309"/>
    <lineage>
        <taxon>Eukaryota</taxon>
        <taxon>Metazoa</taxon>
        <taxon>Ecdysozoa</taxon>
        <taxon>Arthropoda</taxon>
        <taxon>Hexapoda</taxon>
        <taxon>Insecta</taxon>
        <taxon>Pterygota</taxon>
        <taxon>Neoptera</taxon>
        <taxon>Endopterygota</taxon>
        <taxon>Lepidoptera</taxon>
        <taxon>Glossata</taxon>
        <taxon>Ditrysia</taxon>
        <taxon>Pyraloidea</taxon>
        <taxon>Crambidae</taxon>
        <taxon>Pyraustinae</taxon>
        <taxon>Loxostege</taxon>
    </lineage>
</organism>
<feature type="binding site" evidence="5">
    <location>
        <position position="177"/>
    </location>
    <ligand>
        <name>a divalent metal cation</name>
        <dbReference type="ChEBI" id="CHEBI:60240"/>
        <label>2</label>
    </ligand>
</feature>
<evidence type="ECO:0000256" key="5">
    <source>
        <dbReference type="PIRSR" id="PIRSR601559-52"/>
    </source>
</evidence>
<sequence>MSNQRVQTVRGPVTPDKLGRTLPHEHLRSDFTHLYRRPPKYIADEFTEFKLEKTGYYRQWPYSSKSNLDLKNLDNDVLCRDISIFKKYGGGTIVENSSEGLDRSLSDFMRISRITDVNIVAGTGFYTADTQSYDLLNGSTEELYNHMLKELSVGFSVQYYGARQTYTCTYKAGFVGEIASSWPLKDFEVRAIKAAGELQPTVGCGVSCHPHCVAAAPFEVARLYLEAGGKADKLVVSHLDRSLLDTQKLLEFSELGVYCEIDNFGNEGSFDQINEGLDIPYDTQRIDQIKALVAEGKEDRILMSHDIHSRHRLVEYGGHGFSHIINNIFPRMKAKGIPQVTIDKITMENPARWLTIEE</sequence>
<feature type="binding site" evidence="5">
    <location>
        <position position="238"/>
    </location>
    <ligand>
        <name>a divalent metal cation</name>
        <dbReference type="ChEBI" id="CHEBI:60240"/>
        <label>2</label>
    </ligand>
</feature>
<dbReference type="PROSITE" id="PS01322">
    <property type="entry name" value="PHOSPHOTRIESTERASE_1"/>
    <property type="match status" value="1"/>
</dbReference>
<evidence type="ECO:0000313" key="8">
    <source>
        <dbReference type="EMBL" id="KAL0822239.1"/>
    </source>
</evidence>